<dbReference type="InterPro" id="IPR001650">
    <property type="entry name" value="Helicase_C-like"/>
</dbReference>
<dbReference type="PROSITE" id="PS51194">
    <property type="entry name" value="HELICASE_CTER"/>
    <property type="match status" value="1"/>
</dbReference>
<evidence type="ECO:0000313" key="5">
    <source>
        <dbReference type="EMBL" id="QJA82303.1"/>
    </source>
</evidence>
<dbReference type="InterPro" id="IPR027417">
    <property type="entry name" value="P-loop_NTPase"/>
</dbReference>
<dbReference type="GO" id="GO:0005829">
    <property type="term" value="C:cytosol"/>
    <property type="evidence" value="ECO:0007669"/>
    <property type="project" value="TreeGrafter"/>
</dbReference>
<dbReference type="PANTHER" id="PTHR47396">
    <property type="entry name" value="TYPE I RESTRICTION ENZYME ECOKI R PROTEIN"/>
    <property type="match status" value="1"/>
</dbReference>
<evidence type="ECO:0000313" key="6">
    <source>
        <dbReference type="EMBL" id="QJI04219.1"/>
    </source>
</evidence>
<dbReference type="GO" id="GO:0016787">
    <property type="term" value="F:hydrolase activity"/>
    <property type="evidence" value="ECO:0007669"/>
    <property type="project" value="InterPro"/>
</dbReference>
<protein>
    <submittedName>
        <fullName evidence="3">Putative type III restriction enzyme</fullName>
    </submittedName>
</protein>
<dbReference type="GO" id="GO:0005524">
    <property type="term" value="F:ATP binding"/>
    <property type="evidence" value="ECO:0007669"/>
    <property type="project" value="InterPro"/>
</dbReference>
<evidence type="ECO:0000313" key="4">
    <source>
        <dbReference type="EMBL" id="QJA60338.1"/>
    </source>
</evidence>
<dbReference type="Pfam" id="PF00271">
    <property type="entry name" value="Helicase_C"/>
    <property type="match status" value="1"/>
</dbReference>
<reference evidence="3" key="1">
    <citation type="submission" date="2020-03" db="EMBL/GenBank/DDBJ databases">
        <title>The deep terrestrial virosphere.</title>
        <authorList>
            <person name="Holmfeldt K."/>
            <person name="Nilsson E."/>
            <person name="Simone D."/>
            <person name="Lopez-Fernandez M."/>
            <person name="Wu X."/>
            <person name="de Brujin I."/>
            <person name="Lundin D."/>
            <person name="Andersson A."/>
            <person name="Bertilsson S."/>
            <person name="Dopson M."/>
        </authorList>
    </citation>
    <scope>NUCLEOTIDE SEQUENCE</scope>
    <source>
        <strain evidence="5">MM415A00428</strain>
        <strain evidence="4">MM415B01127</strain>
        <strain evidence="3">TM448A03580</strain>
        <strain evidence="6">TM448B06771</strain>
    </source>
</reference>
<organism evidence="3">
    <name type="scientific">viral metagenome</name>
    <dbReference type="NCBI Taxonomy" id="1070528"/>
    <lineage>
        <taxon>unclassified sequences</taxon>
        <taxon>metagenomes</taxon>
        <taxon>organismal metagenomes</taxon>
    </lineage>
</organism>
<gene>
    <name evidence="5" type="ORF">MM415A00428_0021</name>
    <name evidence="4" type="ORF">MM415B01127_0015</name>
    <name evidence="3" type="ORF">TM448A03580_0006</name>
    <name evidence="6" type="ORF">TM448B06771_0008</name>
</gene>
<feature type="domain" description="Helicase C-terminal" evidence="2">
    <location>
        <begin position="315"/>
        <end position="460"/>
    </location>
</feature>
<dbReference type="InterPro" id="IPR014001">
    <property type="entry name" value="Helicase_ATP-bd"/>
</dbReference>
<evidence type="ECO:0000259" key="1">
    <source>
        <dbReference type="PROSITE" id="PS51192"/>
    </source>
</evidence>
<evidence type="ECO:0000313" key="3">
    <source>
        <dbReference type="EMBL" id="QJA53470.1"/>
    </source>
</evidence>
<proteinExistence type="predicted"/>
<dbReference type="PANTHER" id="PTHR47396:SF1">
    <property type="entry name" value="ATP-DEPENDENT HELICASE IRC3-RELATED"/>
    <property type="match status" value="1"/>
</dbReference>
<sequence length="460" mass="52521">MIIEILDAIDSRIPRNCEQLITEFISWEAIYWKRGPFGRIQQPYLANAITRRGGGYSYFLTGLVPRIIKGLDRKEIEYELIGGENPLPHNSPNLPEIETFTEFRPDQIYLINKARRHIRGIIKSPTGTGKTLIQMGICSCYPQSTILIMAHTIDIVKQTVDELEKFGFEDIQEITGTSQIKIPVERIVVSTMQTFGKIMPDQYMDYFEVVIIDEAHHVRNTNSTYGKILRQMLAPIRLGFTATLPENKDELIAMEGLLGPVIGELTIQDAVEEKILAKPVIQLFKTEYNRSVHSEKRYADAYEKGIVQNRQRNEKIAEIVSYYVDQHKSILIMVTKIEHGGLLERFILDKGVSCKFVRGSTEGEERVAIKEALINKTVNCVIATVVWREGINIPTLDVVVNACGGKSEIMTLQAIGRGLRRTKDKEEVIIVDFFDNSHHYLISHFGERITLYMDNGWRFI</sequence>
<dbReference type="CDD" id="cd17926">
    <property type="entry name" value="DEXHc_RE"/>
    <property type="match status" value="1"/>
</dbReference>
<dbReference type="EMBL" id="MT144424">
    <property type="protein sequence ID" value="QJA53470.1"/>
    <property type="molecule type" value="Genomic_DNA"/>
</dbReference>
<name>A0A6H2A1Z8_9ZZZZ</name>
<accession>A0A6H2A1Z8</accession>
<evidence type="ECO:0000259" key="2">
    <source>
        <dbReference type="PROSITE" id="PS51194"/>
    </source>
</evidence>
<dbReference type="GO" id="GO:0003677">
    <property type="term" value="F:DNA binding"/>
    <property type="evidence" value="ECO:0007669"/>
    <property type="project" value="InterPro"/>
</dbReference>
<dbReference type="SUPFAM" id="SSF52540">
    <property type="entry name" value="P-loop containing nucleoside triphosphate hydrolases"/>
    <property type="match status" value="1"/>
</dbReference>
<dbReference type="AlphaFoldDB" id="A0A6H2A1Z8"/>
<dbReference type="PROSITE" id="PS51192">
    <property type="entry name" value="HELICASE_ATP_BIND_1"/>
    <property type="match status" value="1"/>
</dbReference>
<dbReference type="Pfam" id="PF04851">
    <property type="entry name" value="ResIII"/>
    <property type="match status" value="1"/>
</dbReference>
<dbReference type="SMART" id="SM00490">
    <property type="entry name" value="HELICc"/>
    <property type="match status" value="1"/>
</dbReference>
<dbReference type="EMBL" id="MT145159">
    <property type="protein sequence ID" value="QJI04219.1"/>
    <property type="molecule type" value="Genomic_DNA"/>
</dbReference>
<dbReference type="EMBL" id="MT142484">
    <property type="protein sequence ID" value="QJA82303.1"/>
    <property type="molecule type" value="Genomic_DNA"/>
</dbReference>
<dbReference type="SMART" id="SM00487">
    <property type="entry name" value="DEXDc"/>
    <property type="match status" value="1"/>
</dbReference>
<dbReference type="Gene3D" id="3.40.50.300">
    <property type="entry name" value="P-loop containing nucleotide triphosphate hydrolases"/>
    <property type="match status" value="2"/>
</dbReference>
<dbReference type="InterPro" id="IPR050742">
    <property type="entry name" value="Helicase_Restrict-Modif_Enz"/>
</dbReference>
<dbReference type="InterPro" id="IPR006935">
    <property type="entry name" value="Helicase/UvrB_N"/>
</dbReference>
<feature type="domain" description="Helicase ATP-binding" evidence="1">
    <location>
        <begin position="111"/>
        <end position="262"/>
    </location>
</feature>
<dbReference type="EMBL" id="MT141405">
    <property type="protein sequence ID" value="QJA60338.1"/>
    <property type="molecule type" value="Genomic_DNA"/>
</dbReference>